<dbReference type="PANTHER" id="PTHR13696">
    <property type="entry name" value="P-LOOP CONTAINING NUCLEOSIDE TRIPHOSPHATE HYDROLASE"/>
    <property type="match status" value="1"/>
</dbReference>
<feature type="domain" description="AAA" evidence="5">
    <location>
        <begin position="5"/>
        <end position="176"/>
    </location>
</feature>
<dbReference type="InterPro" id="IPR050678">
    <property type="entry name" value="DNA_Partitioning_ATPase"/>
</dbReference>
<evidence type="ECO:0000256" key="3">
    <source>
        <dbReference type="ARBA" id="ARBA00062323"/>
    </source>
</evidence>
<name>A0AAW6C8E1_FLAPL</name>
<evidence type="ECO:0000313" key="6">
    <source>
        <dbReference type="EMBL" id="MDB7908450.1"/>
    </source>
</evidence>
<comment type="caution">
    <text evidence="6">The sequence shown here is derived from an EMBL/GenBank/DDBJ whole genome shotgun (WGS) entry which is preliminary data.</text>
</comment>
<dbReference type="SUPFAM" id="SSF52540">
    <property type="entry name" value="P-loop containing nucleoside triphosphate hydrolases"/>
    <property type="match status" value="1"/>
</dbReference>
<evidence type="ECO:0000313" key="7">
    <source>
        <dbReference type="Proteomes" id="UP001211006"/>
    </source>
</evidence>
<evidence type="ECO:0000256" key="4">
    <source>
        <dbReference type="ARBA" id="ARBA00071824"/>
    </source>
</evidence>
<comment type="similarity">
    <text evidence="1">Belongs to the ParA family.</text>
</comment>
<dbReference type="Pfam" id="PF13614">
    <property type="entry name" value="AAA_31"/>
    <property type="match status" value="1"/>
</dbReference>
<evidence type="ECO:0000256" key="1">
    <source>
        <dbReference type="ARBA" id="ARBA00006976"/>
    </source>
</evidence>
<evidence type="ECO:0000256" key="2">
    <source>
        <dbReference type="ARBA" id="ARBA00049360"/>
    </source>
</evidence>
<evidence type="ECO:0000259" key="5">
    <source>
        <dbReference type="Pfam" id="PF13614"/>
    </source>
</evidence>
<sequence>MGKCKVVAISNQKGGVAKTTSTGAIAAGLAIRGYKVLAIDLDPQGNLSESIGADNQSRPTIYDILKSKAQVRETVQKMEAFDLIPANILLAQADLEFTATGKEYRLKESIEPILGDYDYLILDTPPSLGIMTINAFTAADEVIIPTTPSIFAASGIMQLFSTIATVRKYCNPALKIAGILMTKCDPRTTISKDIRELTEELSNAIDTQVFKTFIRCSVSVEKAQAERKDLFTYDKKMENNVTKDYDTFVKEYLKEEE</sequence>
<dbReference type="InterPro" id="IPR027417">
    <property type="entry name" value="P-loop_NTPase"/>
</dbReference>
<reference evidence="6" key="1">
    <citation type="submission" date="2023-01" db="EMBL/GenBank/DDBJ databases">
        <title>Human gut microbiome strain richness.</title>
        <authorList>
            <person name="Chen-Liaw A."/>
        </authorList>
    </citation>
    <scope>NUCLEOTIDE SEQUENCE</scope>
    <source>
        <strain evidence="6">2225st1_A6_2225SCRN_200828</strain>
    </source>
</reference>
<dbReference type="CDD" id="cd02042">
    <property type="entry name" value="ParAB_family"/>
    <property type="match status" value="1"/>
</dbReference>
<dbReference type="PANTHER" id="PTHR13696:SF99">
    <property type="entry name" value="COBYRINIC ACID AC-DIAMIDE SYNTHASE"/>
    <property type="match status" value="1"/>
</dbReference>
<dbReference type="Gene3D" id="3.40.50.300">
    <property type="entry name" value="P-loop containing nucleotide triphosphate hydrolases"/>
    <property type="match status" value="1"/>
</dbReference>
<dbReference type="InterPro" id="IPR025669">
    <property type="entry name" value="AAA_dom"/>
</dbReference>
<dbReference type="PIRSF" id="PIRSF009320">
    <property type="entry name" value="Nuc_binding_HP_1000"/>
    <property type="match status" value="1"/>
</dbReference>
<proteinExistence type="inferred from homology"/>
<dbReference type="RefSeq" id="WP_024725183.1">
    <property type="nucleotide sequence ID" value="NZ_JAJBSA010000055.1"/>
</dbReference>
<comment type="catalytic activity">
    <reaction evidence="2">
        <text>ATP + H2O = ADP + phosphate + H(+)</text>
        <dbReference type="Rhea" id="RHEA:13065"/>
        <dbReference type="ChEBI" id="CHEBI:15377"/>
        <dbReference type="ChEBI" id="CHEBI:15378"/>
        <dbReference type="ChEBI" id="CHEBI:30616"/>
        <dbReference type="ChEBI" id="CHEBI:43474"/>
        <dbReference type="ChEBI" id="CHEBI:456216"/>
    </reaction>
</comment>
<accession>A0AAW6C8E1</accession>
<gene>
    <name evidence="6" type="ORF">PND83_20915</name>
</gene>
<dbReference type="FunFam" id="3.40.50.300:FF:000285">
    <property type="entry name" value="Sporulation initiation inhibitor Soj"/>
    <property type="match status" value="1"/>
</dbReference>
<dbReference type="EMBL" id="JAQLWO010000033">
    <property type="protein sequence ID" value="MDB7908450.1"/>
    <property type="molecule type" value="Genomic_DNA"/>
</dbReference>
<comment type="subunit">
    <text evidence="3">Dimerizes in the presence of ATP but not ADP; ATP-binding is required for double-stranded (ds)DNA-binding. Interacts with DnaA.</text>
</comment>
<protein>
    <recommendedName>
        <fullName evidence="4">Sporulation initiation inhibitor protein Soj</fullName>
    </recommendedName>
</protein>
<dbReference type="Proteomes" id="UP001211006">
    <property type="component" value="Unassembled WGS sequence"/>
</dbReference>
<organism evidence="6 7">
    <name type="scientific">Flavonifractor plautii</name>
    <name type="common">Fusobacterium plautii</name>
    <dbReference type="NCBI Taxonomy" id="292800"/>
    <lineage>
        <taxon>Bacteria</taxon>
        <taxon>Bacillati</taxon>
        <taxon>Bacillota</taxon>
        <taxon>Clostridia</taxon>
        <taxon>Eubacteriales</taxon>
        <taxon>Oscillospiraceae</taxon>
        <taxon>Flavonifractor</taxon>
    </lineage>
</organism>
<dbReference type="AlphaFoldDB" id="A0AAW6C8E1"/>